<comment type="subcellular location">
    <subcellularLocation>
        <location evidence="1">Cell membrane</location>
        <topology evidence="1">Peripheral membrane protein</topology>
        <orientation evidence="1">Cytoplasmic side</orientation>
    </subcellularLocation>
</comment>
<dbReference type="Proteomes" id="UP000282892">
    <property type="component" value="Chromosome"/>
</dbReference>
<dbReference type="InterPro" id="IPR051469">
    <property type="entry name" value="FliN/MopA/SpaO"/>
</dbReference>
<dbReference type="PANTHER" id="PTHR43484:SF1">
    <property type="entry name" value="FLAGELLAR MOTOR SWITCH PROTEIN FLIN"/>
    <property type="match status" value="1"/>
</dbReference>
<keyword evidence="3" id="KW-1003">Cell membrane</keyword>
<dbReference type="InterPro" id="IPR012826">
    <property type="entry name" value="FliN"/>
</dbReference>
<feature type="domain" description="Flagellar motor switch protein FliN-like C-terminal" evidence="7">
    <location>
        <begin position="53"/>
        <end position="122"/>
    </location>
</feature>
<protein>
    <submittedName>
        <fullName evidence="8">Flagellar motor switch protein FliN</fullName>
    </submittedName>
</protein>
<dbReference type="GO" id="GO:0009425">
    <property type="term" value="C:bacterial-type flagellum basal body"/>
    <property type="evidence" value="ECO:0007669"/>
    <property type="project" value="InterPro"/>
</dbReference>
<keyword evidence="5" id="KW-0283">Flagellar rotation</keyword>
<dbReference type="STRING" id="1193713.GCA_001636315_01835"/>
<comment type="similarity">
    <text evidence="2">Belongs to the FliN/MopA/SpaO family.</text>
</comment>
<dbReference type="NCBIfam" id="TIGR02480">
    <property type="entry name" value="fliN"/>
    <property type="match status" value="1"/>
</dbReference>
<evidence type="ECO:0000256" key="3">
    <source>
        <dbReference type="ARBA" id="ARBA00022475"/>
    </source>
</evidence>
<dbReference type="Pfam" id="PF01052">
    <property type="entry name" value="FliMN_C"/>
    <property type="match status" value="1"/>
</dbReference>
<evidence type="ECO:0000313" key="8">
    <source>
        <dbReference type="EMBL" id="AZU64177.1"/>
    </source>
</evidence>
<name>A0A3Q9QZE0_9BACI</name>
<evidence type="ECO:0000256" key="5">
    <source>
        <dbReference type="ARBA" id="ARBA00022779"/>
    </source>
</evidence>
<keyword evidence="9" id="KW-1185">Reference proteome</keyword>
<accession>A0A3Q9QZE0</accession>
<dbReference type="GO" id="GO:0071973">
    <property type="term" value="P:bacterial-type flagellum-dependent cell motility"/>
    <property type="evidence" value="ECO:0007669"/>
    <property type="project" value="InterPro"/>
</dbReference>
<dbReference type="InterPro" id="IPR001172">
    <property type="entry name" value="FliN_T3SS_HrcQb"/>
</dbReference>
<keyword evidence="6" id="KW-0472">Membrane</keyword>
<keyword evidence="8" id="KW-0969">Cilium</keyword>
<evidence type="ECO:0000259" key="7">
    <source>
        <dbReference type="Pfam" id="PF01052"/>
    </source>
</evidence>
<dbReference type="PANTHER" id="PTHR43484">
    <property type="match status" value="1"/>
</dbReference>
<evidence type="ECO:0000313" key="9">
    <source>
        <dbReference type="Proteomes" id="UP000282892"/>
    </source>
</evidence>
<evidence type="ECO:0000256" key="4">
    <source>
        <dbReference type="ARBA" id="ARBA00022500"/>
    </source>
</evidence>
<dbReference type="Gene3D" id="2.30.330.10">
    <property type="entry name" value="SpoA-like"/>
    <property type="match status" value="1"/>
</dbReference>
<dbReference type="OrthoDB" id="9773459at2"/>
<gene>
    <name evidence="8" type="primary">fliN</name>
    <name evidence="8" type="ORF">CHR53_24680</name>
</gene>
<dbReference type="GO" id="GO:0003774">
    <property type="term" value="F:cytoskeletal motor activity"/>
    <property type="evidence" value="ECO:0007669"/>
    <property type="project" value="InterPro"/>
</dbReference>
<keyword evidence="8" id="KW-0282">Flagellum</keyword>
<dbReference type="InterPro" id="IPR001543">
    <property type="entry name" value="FliN-like_C"/>
</dbReference>
<evidence type="ECO:0000256" key="1">
    <source>
        <dbReference type="ARBA" id="ARBA00004413"/>
    </source>
</evidence>
<dbReference type="InterPro" id="IPR036429">
    <property type="entry name" value="SpoA-like_sf"/>
</dbReference>
<dbReference type="KEGG" id="nmk:CHR53_24680"/>
<keyword evidence="4" id="KW-0145">Chemotaxis</keyword>
<dbReference type="SUPFAM" id="SSF101801">
    <property type="entry name" value="Surface presentation of antigens (SPOA)"/>
    <property type="match status" value="1"/>
</dbReference>
<evidence type="ECO:0000256" key="2">
    <source>
        <dbReference type="ARBA" id="ARBA00009226"/>
    </source>
</evidence>
<keyword evidence="8" id="KW-0966">Cell projection</keyword>
<dbReference type="EMBL" id="CP022572">
    <property type="protein sequence ID" value="AZU64177.1"/>
    <property type="molecule type" value="Genomic_DNA"/>
</dbReference>
<proteinExistence type="inferred from homology"/>
<evidence type="ECO:0000256" key="6">
    <source>
        <dbReference type="ARBA" id="ARBA00023136"/>
    </source>
</evidence>
<dbReference type="PRINTS" id="PR00956">
    <property type="entry name" value="FLGMOTORFLIN"/>
</dbReference>
<dbReference type="GO" id="GO:0006935">
    <property type="term" value="P:chemotaxis"/>
    <property type="evidence" value="ECO:0007669"/>
    <property type="project" value="UniProtKB-KW"/>
</dbReference>
<organism evidence="8 9">
    <name type="scientific">Neobacillus mesonae</name>
    <dbReference type="NCBI Taxonomy" id="1193713"/>
    <lineage>
        <taxon>Bacteria</taxon>
        <taxon>Bacillati</taxon>
        <taxon>Bacillota</taxon>
        <taxon>Bacilli</taxon>
        <taxon>Bacillales</taxon>
        <taxon>Bacillaceae</taxon>
        <taxon>Neobacillus</taxon>
    </lineage>
</organism>
<sequence length="127" mass="14115">MELMNETGKLTQDEIDALLADHKPGPSNEPFQFAELEPDEVAGKMNDNMNLDLLLDIPLEIVVELGRTKKKISEVLELTSGSIVELDKMSGEPVDIYVNNKLIAKGEVVVIEEHFGVRIKEICQSPL</sequence>
<reference evidence="8 9" key="1">
    <citation type="submission" date="2017-07" db="EMBL/GenBank/DDBJ databases">
        <title>The complete genome sequence of Bacillus mesonae strain H20-5, an efficient strain improving plant abiotic stress resistance.</title>
        <authorList>
            <person name="Kim S.Y."/>
            <person name="Song H."/>
            <person name="Sang M.K."/>
            <person name="Weon H.-Y."/>
            <person name="Song J."/>
        </authorList>
    </citation>
    <scope>NUCLEOTIDE SEQUENCE [LARGE SCALE GENOMIC DNA]</scope>
    <source>
        <strain evidence="8 9">H20-5</strain>
    </source>
</reference>
<dbReference type="AlphaFoldDB" id="A0A3Q9QZE0"/>
<dbReference type="GO" id="GO:0005886">
    <property type="term" value="C:plasma membrane"/>
    <property type="evidence" value="ECO:0007669"/>
    <property type="project" value="UniProtKB-SubCell"/>
</dbReference>